<dbReference type="PANTHER" id="PTHR42760">
    <property type="entry name" value="SHORT-CHAIN DEHYDROGENASES/REDUCTASES FAMILY MEMBER"/>
    <property type="match status" value="1"/>
</dbReference>
<evidence type="ECO:0000313" key="4">
    <source>
        <dbReference type="Proteomes" id="UP001309876"/>
    </source>
</evidence>
<dbReference type="CDD" id="cd05233">
    <property type="entry name" value="SDR_c"/>
    <property type="match status" value="1"/>
</dbReference>
<proteinExistence type="inferred from homology"/>
<dbReference type="InterPro" id="IPR002347">
    <property type="entry name" value="SDR_fam"/>
</dbReference>
<dbReference type="Proteomes" id="UP001309876">
    <property type="component" value="Unassembled WGS sequence"/>
</dbReference>
<dbReference type="InterPro" id="IPR020904">
    <property type="entry name" value="Sc_DH/Rdtase_CS"/>
</dbReference>
<evidence type="ECO:0000256" key="1">
    <source>
        <dbReference type="ARBA" id="ARBA00006484"/>
    </source>
</evidence>
<dbReference type="InterPro" id="IPR036291">
    <property type="entry name" value="NAD(P)-bd_dom_sf"/>
</dbReference>
<accession>A0AAN7SX87</accession>
<evidence type="ECO:0000313" key="3">
    <source>
        <dbReference type="EMBL" id="KAK5083534.1"/>
    </source>
</evidence>
<dbReference type="PRINTS" id="PR00080">
    <property type="entry name" value="SDRFAMILY"/>
</dbReference>
<comment type="caution">
    <text evidence="3">The sequence shown here is derived from an EMBL/GenBank/DDBJ whole genome shotgun (WGS) entry which is preliminary data.</text>
</comment>
<organism evidence="3 4">
    <name type="scientific">Lithohypha guttulata</name>
    <dbReference type="NCBI Taxonomy" id="1690604"/>
    <lineage>
        <taxon>Eukaryota</taxon>
        <taxon>Fungi</taxon>
        <taxon>Dikarya</taxon>
        <taxon>Ascomycota</taxon>
        <taxon>Pezizomycotina</taxon>
        <taxon>Eurotiomycetes</taxon>
        <taxon>Chaetothyriomycetidae</taxon>
        <taxon>Chaetothyriales</taxon>
        <taxon>Trichomeriaceae</taxon>
        <taxon>Lithohypha</taxon>
    </lineage>
</organism>
<dbReference type="SUPFAM" id="SSF51735">
    <property type="entry name" value="NAD(P)-binding Rossmann-fold domains"/>
    <property type="match status" value="1"/>
</dbReference>
<dbReference type="Pfam" id="PF13561">
    <property type="entry name" value="adh_short_C2"/>
    <property type="match status" value="1"/>
</dbReference>
<dbReference type="PRINTS" id="PR00081">
    <property type="entry name" value="GDHRDH"/>
</dbReference>
<dbReference type="FunFam" id="3.40.50.720:FF:000084">
    <property type="entry name" value="Short-chain dehydrogenase reductase"/>
    <property type="match status" value="1"/>
</dbReference>
<dbReference type="GO" id="GO:0006633">
    <property type="term" value="P:fatty acid biosynthetic process"/>
    <property type="evidence" value="ECO:0007669"/>
    <property type="project" value="TreeGrafter"/>
</dbReference>
<dbReference type="AlphaFoldDB" id="A0AAN7SX87"/>
<sequence>MTDELIRPNRSLVGKIAIVTGAGALEDGIGNGRAAAILMAEDGCAVVCADLDLKSAQRTVEMIEAEGKGRAIAIQVDVTQLADCERLVQKTIETYGRLDILFNCVGIGGAAGTAVEVDMKEWAKGLEINVTSMVNVAKYCIPEMRKNEATRGYRGSIINMASVAGMRGGTPHLLYPTSKGAIVNMTRAMAANHGPDKIRVNCVCPGMVYSPMMYSQGMSPEARESRKNRSLLKTEGSPWDCGAAVRFLASEDSRWLTGVILPVDAGATAATVTDVPKAGHVNSGT</sequence>
<dbReference type="GO" id="GO:0048038">
    <property type="term" value="F:quinone binding"/>
    <property type="evidence" value="ECO:0007669"/>
    <property type="project" value="TreeGrafter"/>
</dbReference>
<reference evidence="3 4" key="1">
    <citation type="submission" date="2023-08" db="EMBL/GenBank/DDBJ databases">
        <title>Black Yeasts Isolated from many extreme environments.</title>
        <authorList>
            <person name="Coleine C."/>
            <person name="Stajich J.E."/>
            <person name="Selbmann L."/>
        </authorList>
    </citation>
    <scope>NUCLEOTIDE SEQUENCE [LARGE SCALE GENOMIC DNA]</scope>
    <source>
        <strain evidence="3 4">CCFEE 5910</strain>
    </source>
</reference>
<dbReference type="PROSITE" id="PS00061">
    <property type="entry name" value="ADH_SHORT"/>
    <property type="match status" value="1"/>
</dbReference>
<gene>
    <name evidence="3" type="ORF">LTR05_006037</name>
</gene>
<protein>
    <recommendedName>
        <fullName evidence="5">NAD(P)-binding protein</fullName>
    </recommendedName>
</protein>
<dbReference type="Gene3D" id="3.40.50.720">
    <property type="entry name" value="NAD(P)-binding Rossmann-like Domain"/>
    <property type="match status" value="1"/>
</dbReference>
<comment type="similarity">
    <text evidence="1">Belongs to the short-chain dehydrogenases/reductases (SDR) family.</text>
</comment>
<name>A0AAN7SX87_9EURO</name>
<dbReference type="PANTHER" id="PTHR42760:SF122">
    <property type="entry name" value="NAD(P)-BINDING PROTEIN"/>
    <property type="match status" value="1"/>
</dbReference>
<keyword evidence="4" id="KW-1185">Reference proteome</keyword>
<dbReference type="GO" id="GO:0016616">
    <property type="term" value="F:oxidoreductase activity, acting on the CH-OH group of donors, NAD or NADP as acceptor"/>
    <property type="evidence" value="ECO:0007669"/>
    <property type="project" value="TreeGrafter"/>
</dbReference>
<evidence type="ECO:0000256" key="2">
    <source>
        <dbReference type="ARBA" id="ARBA00022857"/>
    </source>
</evidence>
<keyword evidence="2" id="KW-0521">NADP</keyword>
<evidence type="ECO:0008006" key="5">
    <source>
        <dbReference type="Google" id="ProtNLM"/>
    </source>
</evidence>
<dbReference type="EMBL" id="JAVRRJ010000006">
    <property type="protein sequence ID" value="KAK5083534.1"/>
    <property type="molecule type" value="Genomic_DNA"/>
</dbReference>